<name>A0A077TQW6_PLACU</name>
<dbReference type="Proteomes" id="UP000507163">
    <property type="component" value="Chromosome 12"/>
</dbReference>
<dbReference type="AlphaFoldDB" id="A0A077TQW6"/>
<evidence type="ECO:0000313" key="4">
    <source>
        <dbReference type="EMBL" id="VTZ69490.1"/>
    </source>
</evidence>
<keyword evidence="5" id="KW-1185">Reference proteome</keyword>
<dbReference type="Proteomes" id="UP000071118">
    <property type="component" value="Chromosome 12"/>
</dbReference>
<dbReference type="EMBL" id="LT608164">
    <property type="protein sequence ID" value="SCN61690.1"/>
    <property type="molecule type" value="Genomic_DNA"/>
</dbReference>
<keyword evidence="1" id="KW-0472">Membrane</keyword>
<reference evidence="6 7" key="3">
    <citation type="submission" date="2016-08" db="EMBL/GenBank/DDBJ databases">
        <authorList>
            <consortium name="Pathogen Informatics"/>
        </authorList>
    </citation>
    <scope>NUCLEOTIDE SEQUENCE [LARGE SCALE GENOMIC DNA]</scope>
    <source>
        <strain evidence="2 7">AJ</strain>
        <strain evidence="4">AS</strain>
        <strain evidence="3 6">CB</strain>
    </source>
</reference>
<sequence>MSQLNNKILKAKVEGVKTDDLDIFKSSLIPFDATFEEYNPEEESIIVQFKTAVEKQHLDLLGNYTIKPITYEKHEDTDQQLRKRKSNLICDRIIVDEHDIIKFFMKTTIIIPVIFVLLSLLVLFSIF</sequence>
<dbReference type="EMBL" id="LT608178">
    <property type="protein sequence ID" value="SCM24273.1"/>
    <property type="molecule type" value="Genomic_DNA"/>
</dbReference>
<dbReference type="RefSeq" id="XP_016654150.1">
    <property type="nucleotide sequence ID" value="XM_016798780.1"/>
</dbReference>
<dbReference type="GeneID" id="27794942"/>
<dbReference type="VEuPathDB" id="PlasmoDB:PCHAS_1202000"/>
<protein>
    <submittedName>
        <fullName evidence="2">Uncharacterized protein</fullName>
    </submittedName>
</protein>
<evidence type="ECO:0000313" key="6">
    <source>
        <dbReference type="Proteomes" id="UP000195489"/>
    </source>
</evidence>
<reference evidence="4" key="2">
    <citation type="submission" date="2014-05" db="EMBL/GenBank/DDBJ databases">
        <authorList>
            <person name="Aslett M.A."/>
            <person name="De Silva N."/>
        </authorList>
    </citation>
    <scope>NUCLEOTIDE SEQUENCE</scope>
    <source>
        <strain evidence="4">AS</strain>
    </source>
</reference>
<accession>A0A077TQW6</accession>
<keyword evidence="1" id="KW-0812">Transmembrane</keyword>
<keyword evidence="1" id="KW-1133">Transmembrane helix</keyword>
<evidence type="ECO:0000313" key="7">
    <source>
        <dbReference type="Proteomes" id="UP000507163"/>
    </source>
</evidence>
<dbReference type="KEGG" id="pcb:PCHAS_1202000"/>
<feature type="transmembrane region" description="Helical" evidence="1">
    <location>
        <begin position="109"/>
        <end position="126"/>
    </location>
</feature>
<evidence type="ECO:0000313" key="5">
    <source>
        <dbReference type="Proteomes" id="UP000071118"/>
    </source>
</evidence>
<dbReference type="EMBL" id="LK022889">
    <property type="protein sequence ID" value="VTZ69490.1"/>
    <property type="molecule type" value="Genomic_DNA"/>
</dbReference>
<evidence type="ECO:0000256" key="1">
    <source>
        <dbReference type="SAM" id="Phobius"/>
    </source>
</evidence>
<evidence type="ECO:0000313" key="3">
    <source>
        <dbReference type="EMBL" id="SCN61690.1"/>
    </source>
</evidence>
<evidence type="ECO:0000313" key="2">
    <source>
        <dbReference type="EMBL" id="SCM24273.1"/>
    </source>
</evidence>
<reference evidence="4 5" key="1">
    <citation type="journal article" date="2014" name="BMC Biol.">
        <title>A comprehensive evaluation of rodent malaria parasite genomes and gene expression.</title>
        <authorList>
            <person name="Otto T.D."/>
            <person name="Bohme U."/>
            <person name="Jackson A.P."/>
            <person name="Hunt M."/>
            <person name="Franke-Fayard B."/>
            <person name="Hoeijmakers W.A."/>
            <person name="Religa A.A."/>
            <person name="Robertson L."/>
            <person name="Sanders M."/>
            <person name="Ogun S.A."/>
            <person name="Cunningham D."/>
            <person name="Erhart A."/>
            <person name="Billker O."/>
            <person name="Khan S.M."/>
            <person name="Stunnenberg H.G."/>
            <person name="Langhorne J."/>
            <person name="Holder A.A."/>
            <person name="Waters A.P."/>
            <person name="Newbold C.I."/>
            <person name="Pain A."/>
            <person name="Berriman M."/>
            <person name="Janse C.J."/>
        </authorList>
    </citation>
    <scope>NUCLEOTIDE SEQUENCE [LARGE SCALE GENOMIC DNA]</scope>
    <source>
        <strain evidence="4 5">AS</strain>
    </source>
</reference>
<dbReference type="Proteomes" id="UP000195489">
    <property type="component" value="Chromosome 12"/>
</dbReference>
<organism evidence="2 7">
    <name type="scientific">Plasmodium chabaudi chabaudi</name>
    <dbReference type="NCBI Taxonomy" id="31271"/>
    <lineage>
        <taxon>Eukaryota</taxon>
        <taxon>Sar</taxon>
        <taxon>Alveolata</taxon>
        <taxon>Apicomplexa</taxon>
        <taxon>Aconoidasida</taxon>
        <taxon>Haemosporida</taxon>
        <taxon>Plasmodiidae</taxon>
        <taxon>Plasmodium</taxon>
        <taxon>Plasmodium (Vinckeia)</taxon>
    </lineage>
</organism>
<gene>
    <name evidence="2" type="ORF">PCHAJ_000306800</name>
    <name evidence="4" type="ORF">PCHAS_1202000</name>
    <name evidence="3" type="ORF">PCHCB_000309200</name>
</gene>
<proteinExistence type="predicted"/>
<dbReference type="OrthoDB" id="391710at2759"/>